<protein>
    <submittedName>
        <fullName evidence="1">Uncharacterized protein</fullName>
    </submittedName>
</protein>
<accession>A0ABS3BKQ2</accession>
<reference evidence="1 2" key="1">
    <citation type="submission" date="2021-03" db="EMBL/GenBank/DDBJ databases">
        <title>novel species isolated from a fishpond in China.</title>
        <authorList>
            <person name="Lu H."/>
            <person name="Cai Z."/>
        </authorList>
    </citation>
    <scope>NUCLEOTIDE SEQUENCE [LARGE SCALE GENOMIC DNA]</scope>
    <source>
        <strain evidence="1 2">JCM 31546</strain>
    </source>
</reference>
<organism evidence="1 2">
    <name type="scientific">Algoriphagus aestuariicola</name>
    <dbReference type="NCBI Taxonomy" id="1852016"/>
    <lineage>
        <taxon>Bacteria</taxon>
        <taxon>Pseudomonadati</taxon>
        <taxon>Bacteroidota</taxon>
        <taxon>Cytophagia</taxon>
        <taxon>Cytophagales</taxon>
        <taxon>Cyclobacteriaceae</taxon>
        <taxon>Algoriphagus</taxon>
    </lineage>
</organism>
<dbReference type="Proteomes" id="UP000664698">
    <property type="component" value="Unassembled WGS sequence"/>
</dbReference>
<dbReference type="RefSeq" id="WP_206567572.1">
    <property type="nucleotide sequence ID" value="NZ_JAFKCW010000001.1"/>
</dbReference>
<comment type="caution">
    <text evidence="1">The sequence shown here is derived from an EMBL/GenBank/DDBJ whole genome shotgun (WGS) entry which is preliminary data.</text>
</comment>
<keyword evidence="2" id="KW-1185">Reference proteome</keyword>
<dbReference type="EMBL" id="JAFKCW010000001">
    <property type="protein sequence ID" value="MBN7799582.1"/>
    <property type="molecule type" value="Genomic_DNA"/>
</dbReference>
<evidence type="ECO:0000313" key="1">
    <source>
        <dbReference type="EMBL" id="MBN7799582.1"/>
    </source>
</evidence>
<proteinExistence type="predicted"/>
<name>A0ABS3BKQ2_9BACT</name>
<sequence length="1622" mass="180459">MPTFQEQIQKIKQLRESYSSAEKTSYESKLGVAAKAKKNIPLSTDRSFKQKELLFRQTEVSLNSAIAGLQLINHRTLTKELNGNLPIVMLPVRIETRFITPAGGGPELWIRIFPDDIHTDTHEPLLAEKEVAAGEEYWTKRAGLHSLPPGEKAESEKKLAWEKLKAFSISPQRAIWIAKATRPQNWAKTDSTPPPNLDFPKHAVFKESTWTRAARTQALPDRFVVTFFAHGKAVHEQVGAVIPDTVFLGPDPLATEQPFMKAEDEIVFQEEIAWLRNFDKAVANGLGMKVKLNQNMRLSDGSIERITVLGLLHSADPVSGKKIIEDLFDNHHYSSKGLSFLPQGTATNNTETETSGYSRNEDHLAKGYYEESTPAVNSQSDLDLFAQAFGVDRNVLKDLSQAGQMDHFNNLMMNRALYAATLSYYFEELMEPAIKSADAAQIRSFFNSFVSARGPLSAIRVGDQPYGVLLTSDLTRWNEASSGKFFVGLAEVLKRLQTVWDQLALKVPRVGMPGDSWEILLKILGLQPGSVAFRQRLGNLPDYSLASPAVNQSFFNVEIKNLNQRIVEFLTSLGFNPLAKGNFYPLISNMVFYQWTNPIGSDKLILPNVVASDSEYLPKMRSSGLNYAEYMGTKCTLGDLETLNFGGEKPPRSLLSLLMRHSLLTELKQVGTKAFQENKITVKSAMFEKSFFNMDKNNQDLTSFELLKGDPKKINSTAFANVNTSLGDYLLNPKIHLTWNPNIGPMRSAMNYLGGLSTKTLERNLADFVDLCSYRLDAWQMGLFTRRLQQNRAKAPTGVYIASYGWVENLKPEPKKLLDKRNVPEELWPKDGTAPMKLKQNAGFSHVPSLNHATVIGLLLAGYRNHSSPANPSLFAMNLSSDRARRAMGLFEGIRNGQRLEVLLGYQFERGLHDATTNNPANNLNRYILDFRNKYEIENLSIPQQGTTEAQETIDSYPVVNGLKILKASDAEVGNLVSSSDRAMVLALKKELANTLDACNDLLVTEAAFQITQGNRDRTAGVLNAALFADVPPEIQVLDTPRSSLFTYTHRIAVHLETKNFSSPGRGWPSSASPRANFEPGLNQWIAGLVGDPRKIMCRVTSVAEEGENSKTELVSLADLELQPIDLIYLLSEDLSAGATELESRIAFYFRKSKSLLASVQVKIEFSPELKSPDKTLASAFPLLRCIKMTLGQTRVADARDFASKTKTVVNSQGLTGVDFEDLQQRISVALDSLRAVANSFGNLVPGPVEPKDEMNPATLADLFDLAGSSPDPSPLFHGVVLSESTLLGIVGFQEVSTLFGVQLAYPQSPGPEMLESQEDMLSRTASLWRIMKSKITAGGERLSKAEDEAELNPRLKLLSDAAKAVLGDDFLPIPRFSYSNGDVLKKSFEEEAQLLKHINSLSGLSGAVNKESWLQSVARVRPAVGRFETLRFMSEALENDPLDLSVSQVPFRPEDSWLGFEFPKEYDGKPFNIMEDTVSLAYCGEQAKRTEDLQSVLIVDEWTEKIPLDEEITGVTYHYNQPNATAPQAVLLAVEPTNSGKWDWDVLQGVLNDTIRRTRSRAVEPDQIMEHDVLKILLPMTIASFDVKEANVSLDYLVLNDKFMKVAKASNMQLYTKWEKS</sequence>
<gene>
    <name evidence="1" type="ORF">J0A67_01850</name>
</gene>
<evidence type="ECO:0000313" key="2">
    <source>
        <dbReference type="Proteomes" id="UP000664698"/>
    </source>
</evidence>